<proteinExistence type="predicted"/>
<name>A0A174MTW0_9BACE</name>
<feature type="domain" description="Transposase InsH N-terminal" evidence="1">
    <location>
        <begin position="4"/>
        <end position="55"/>
    </location>
</feature>
<protein>
    <recommendedName>
        <fullName evidence="1">Transposase InsH N-terminal domain-containing protein</fullName>
    </recommendedName>
</protein>
<dbReference type="EMBL" id="CZAI01000004">
    <property type="protein sequence ID" value="CUP38481.1"/>
    <property type="molecule type" value="Genomic_DNA"/>
</dbReference>
<sequence>MITLEQLVAPDSWARIIDLFVDILPIDKLGVKHVKLQSEGRPPYNPVTLLKLYLLWL</sequence>
<dbReference type="AlphaFoldDB" id="A0A174MTW0"/>
<reference evidence="2 3" key="1">
    <citation type="submission" date="2015-09" db="EMBL/GenBank/DDBJ databases">
        <authorList>
            <consortium name="Pathogen Informatics"/>
        </authorList>
    </citation>
    <scope>NUCLEOTIDE SEQUENCE [LARGE SCALE GENOMIC DNA]</scope>
    <source>
        <strain evidence="2 3">2789STDY5834880</strain>
    </source>
</reference>
<evidence type="ECO:0000259" key="1">
    <source>
        <dbReference type="Pfam" id="PF05598"/>
    </source>
</evidence>
<accession>A0A174MTW0</accession>
<dbReference type="Proteomes" id="UP000095657">
    <property type="component" value="Unassembled WGS sequence"/>
</dbReference>
<dbReference type="InterPro" id="IPR008490">
    <property type="entry name" value="Transposase_InsH_N"/>
</dbReference>
<evidence type="ECO:0000313" key="2">
    <source>
        <dbReference type="EMBL" id="CUP38481.1"/>
    </source>
</evidence>
<dbReference type="RefSeq" id="WP_005680404.1">
    <property type="nucleotide sequence ID" value="NZ_CABMOQ010000005.1"/>
</dbReference>
<dbReference type="STRING" id="47678.ERS852494_02126"/>
<dbReference type="Pfam" id="PF05598">
    <property type="entry name" value="DUF772"/>
    <property type="match status" value="1"/>
</dbReference>
<gene>
    <name evidence="2" type="ORF">ERS852494_02126</name>
</gene>
<organism evidence="2 3">
    <name type="scientific">Bacteroides caccae</name>
    <dbReference type="NCBI Taxonomy" id="47678"/>
    <lineage>
        <taxon>Bacteria</taxon>
        <taxon>Pseudomonadati</taxon>
        <taxon>Bacteroidota</taxon>
        <taxon>Bacteroidia</taxon>
        <taxon>Bacteroidales</taxon>
        <taxon>Bacteroidaceae</taxon>
        <taxon>Bacteroides</taxon>
    </lineage>
</organism>
<evidence type="ECO:0000313" key="3">
    <source>
        <dbReference type="Proteomes" id="UP000095657"/>
    </source>
</evidence>
<dbReference type="GeneID" id="60923657"/>